<organism evidence="1 2">
    <name type="scientific">Stylosanthes scabra</name>
    <dbReference type="NCBI Taxonomy" id="79078"/>
    <lineage>
        <taxon>Eukaryota</taxon>
        <taxon>Viridiplantae</taxon>
        <taxon>Streptophyta</taxon>
        <taxon>Embryophyta</taxon>
        <taxon>Tracheophyta</taxon>
        <taxon>Spermatophyta</taxon>
        <taxon>Magnoliopsida</taxon>
        <taxon>eudicotyledons</taxon>
        <taxon>Gunneridae</taxon>
        <taxon>Pentapetalae</taxon>
        <taxon>rosids</taxon>
        <taxon>fabids</taxon>
        <taxon>Fabales</taxon>
        <taxon>Fabaceae</taxon>
        <taxon>Papilionoideae</taxon>
        <taxon>50 kb inversion clade</taxon>
        <taxon>dalbergioids sensu lato</taxon>
        <taxon>Dalbergieae</taxon>
        <taxon>Pterocarpus clade</taxon>
        <taxon>Stylosanthes</taxon>
    </lineage>
</organism>
<sequence length="56" mass="6621">MRLRDQRLTIKELKLNLRYIIDRYQVAHHIDQWIQMAIESGVEVLELNLTGGAKDD</sequence>
<protein>
    <recommendedName>
        <fullName evidence="3">Transposase</fullName>
    </recommendedName>
</protein>
<gene>
    <name evidence="1" type="ORF">PIB30_114931</name>
</gene>
<comment type="caution">
    <text evidence="1">The sequence shown here is derived from an EMBL/GenBank/DDBJ whole genome shotgun (WGS) entry which is preliminary data.</text>
</comment>
<reference evidence="1 2" key="1">
    <citation type="journal article" date="2023" name="Plants (Basel)">
        <title>Bridging the Gap: Combining Genomics and Transcriptomics Approaches to Understand Stylosanthes scabra, an Orphan Legume from the Brazilian Caatinga.</title>
        <authorList>
            <person name="Ferreira-Neto J.R.C."/>
            <person name="da Silva M.D."/>
            <person name="Binneck E."/>
            <person name="de Melo N.F."/>
            <person name="da Silva R.H."/>
            <person name="de Melo A.L.T.M."/>
            <person name="Pandolfi V."/>
            <person name="Bustamante F.O."/>
            <person name="Brasileiro-Vidal A.C."/>
            <person name="Benko-Iseppon A.M."/>
        </authorList>
    </citation>
    <scope>NUCLEOTIDE SEQUENCE [LARGE SCALE GENOMIC DNA]</scope>
    <source>
        <tissue evidence="1">Leaves</tissue>
    </source>
</reference>
<proteinExistence type="predicted"/>
<keyword evidence="2" id="KW-1185">Reference proteome</keyword>
<accession>A0ABU6S1I5</accession>
<evidence type="ECO:0000313" key="1">
    <source>
        <dbReference type="EMBL" id="MED6130122.1"/>
    </source>
</evidence>
<dbReference type="Proteomes" id="UP001341840">
    <property type="component" value="Unassembled WGS sequence"/>
</dbReference>
<dbReference type="EMBL" id="JASCZI010041632">
    <property type="protein sequence ID" value="MED6130122.1"/>
    <property type="molecule type" value="Genomic_DNA"/>
</dbReference>
<feature type="non-terminal residue" evidence="1">
    <location>
        <position position="56"/>
    </location>
</feature>
<evidence type="ECO:0000313" key="2">
    <source>
        <dbReference type="Proteomes" id="UP001341840"/>
    </source>
</evidence>
<evidence type="ECO:0008006" key="3">
    <source>
        <dbReference type="Google" id="ProtNLM"/>
    </source>
</evidence>
<name>A0ABU6S1I5_9FABA</name>